<proteinExistence type="predicted"/>
<dbReference type="STRING" id="579137.Metvu_0452"/>
<evidence type="ECO:0000256" key="1">
    <source>
        <dbReference type="SAM" id="Coils"/>
    </source>
</evidence>
<feature type="compositionally biased region" description="Polar residues" evidence="2">
    <location>
        <begin position="305"/>
        <end position="314"/>
    </location>
</feature>
<dbReference type="HOGENOM" id="CLU_054697_1_0_2"/>
<dbReference type="PANTHER" id="PTHR30032">
    <property type="entry name" value="N-ACETYLMURAMOYL-L-ALANINE AMIDASE-RELATED"/>
    <property type="match status" value="1"/>
</dbReference>
<feature type="compositionally biased region" description="Polar residues" evidence="2">
    <location>
        <begin position="282"/>
        <end position="291"/>
    </location>
</feature>
<feature type="coiled-coil region" evidence="1">
    <location>
        <begin position="205"/>
        <end position="252"/>
    </location>
</feature>
<name>C9RFF9_METVM</name>
<dbReference type="EMBL" id="CP001787">
    <property type="protein sequence ID" value="ACX72311.1"/>
    <property type="molecule type" value="Genomic_DNA"/>
</dbReference>
<dbReference type="Proteomes" id="UP000002063">
    <property type="component" value="Chromosome"/>
</dbReference>
<dbReference type="AlphaFoldDB" id="C9RFF9"/>
<dbReference type="InterPro" id="IPR051922">
    <property type="entry name" value="Bact_Sporulation_Assoc"/>
</dbReference>
<gene>
    <name evidence="3" type="ordered locus">Metvu_0452</name>
</gene>
<evidence type="ECO:0000313" key="4">
    <source>
        <dbReference type="Proteomes" id="UP000002063"/>
    </source>
</evidence>
<keyword evidence="4" id="KW-1185">Reference proteome</keyword>
<dbReference type="KEGG" id="mvu:Metvu_0452"/>
<dbReference type="Gene3D" id="3.40.50.12090">
    <property type="match status" value="1"/>
</dbReference>
<dbReference type="PANTHER" id="PTHR30032:SF1">
    <property type="entry name" value="N-ACETYLMURAMOYL-L-ALANINE AMIDASE LYTC"/>
    <property type="match status" value="1"/>
</dbReference>
<evidence type="ECO:0000256" key="2">
    <source>
        <dbReference type="SAM" id="MobiDB-lite"/>
    </source>
</evidence>
<reference evidence="3" key="1">
    <citation type="submission" date="2009-10" db="EMBL/GenBank/DDBJ databases">
        <title>Complete sequence of chromosome of Methanocaldococcus vulcanius M7.</title>
        <authorList>
            <consortium name="US DOE Joint Genome Institute"/>
            <person name="Lucas S."/>
            <person name="Copeland A."/>
            <person name="Lapidus A."/>
            <person name="Glavina del Rio T."/>
            <person name="Dalin E."/>
            <person name="Tice H."/>
            <person name="Bruce D."/>
            <person name="Goodwin L."/>
            <person name="Pitluck S."/>
            <person name="Lcollab F.I."/>
            <person name="Brettin T."/>
            <person name="Detter J.C."/>
            <person name="Han C."/>
            <person name="Tapia R."/>
            <person name="Kuske C.R."/>
            <person name="Schmutz J."/>
            <person name="Larimer F."/>
            <person name="Land M."/>
            <person name="Hauser L."/>
            <person name="Kyrpides N."/>
            <person name="Ovchinikova G."/>
            <person name="Sieprawska-Lupa M."/>
            <person name="Whitman W.B."/>
            <person name="Woyke T."/>
        </authorList>
    </citation>
    <scope>NUCLEOTIDE SEQUENCE [LARGE SCALE GENOMIC DNA]</scope>
    <source>
        <strain evidence="3">M7</strain>
    </source>
</reference>
<protein>
    <submittedName>
        <fullName evidence="3">Cell wall binding repeat 2-containing protein</fullName>
    </submittedName>
</protein>
<feature type="region of interest" description="Disordered" evidence="2">
    <location>
        <begin position="275"/>
        <end position="314"/>
    </location>
</feature>
<sequence>MAVAFLVGSVSATDVVLVSDNAADQCTALEVADALNATVFTTTWGIYNESLVSEIENLNPEKVIIIGGPLAVVENYTIALENAGITVERIGGTNRYETNANATLTFQNQFKHMFGDNATACVCYGFDDIALNETMQKVRNRSCLLLLTNGTNLSVEPQKLQLRINKVEIIENPICPFCNYSKVMMQLKRHGINISVEQISEERVKLMLQNRIRLMERKIEMLKKMGVNTTELEEKLKEAEQLMEQNKLQEAYRIMIQLQEEQMVKVKTHLHPNWGEMRRGSPHQNLNSSENPVGKMGENGHHQRINTTTARINQ</sequence>
<keyword evidence="1" id="KW-0175">Coiled coil</keyword>
<evidence type="ECO:0000313" key="3">
    <source>
        <dbReference type="EMBL" id="ACX72311.1"/>
    </source>
</evidence>
<organism evidence="3 4">
    <name type="scientific">Methanocaldococcus vulcanius (strain ATCC 700851 / DSM 12094 / M7)</name>
    <name type="common">Methanococcus vulcanius</name>
    <dbReference type="NCBI Taxonomy" id="579137"/>
    <lineage>
        <taxon>Archaea</taxon>
        <taxon>Methanobacteriati</taxon>
        <taxon>Methanobacteriota</taxon>
        <taxon>Methanomada group</taxon>
        <taxon>Methanococci</taxon>
        <taxon>Methanococcales</taxon>
        <taxon>Methanocaldococcaceae</taxon>
        <taxon>Methanocaldococcus</taxon>
    </lineage>
</organism>
<dbReference type="eggNOG" id="arCOG00388">
    <property type="taxonomic scope" value="Archaea"/>
</dbReference>
<accession>C9RFF9</accession>